<keyword evidence="2" id="KW-0812">Transmembrane</keyword>
<keyword evidence="2" id="KW-0472">Membrane</keyword>
<proteinExistence type="predicted"/>
<evidence type="ECO:0000313" key="3">
    <source>
        <dbReference type="EMBL" id="MDR7321547.1"/>
    </source>
</evidence>
<organism evidence="3 4">
    <name type="scientific">Catenuloplanes niger</name>
    <dbReference type="NCBI Taxonomy" id="587534"/>
    <lineage>
        <taxon>Bacteria</taxon>
        <taxon>Bacillati</taxon>
        <taxon>Actinomycetota</taxon>
        <taxon>Actinomycetes</taxon>
        <taxon>Micromonosporales</taxon>
        <taxon>Micromonosporaceae</taxon>
        <taxon>Catenuloplanes</taxon>
    </lineage>
</organism>
<gene>
    <name evidence="3" type="ORF">J2S44_001797</name>
</gene>
<keyword evidence="2" id="KW-1133">Transmembrane helix</keyword>
<dbReference type="Proteomes" id="UP001183629">
    <property type="component" value="Unassembled WGS sequence"/>
</dbReference>
<dbReference type="RefSeq" id="WP_310410615.1">
    <property type="nucleotide sequence ID" value="NZ_JAVDYC010000001.1"/>
</dbReference>
<evidence type="ECO:0000256" key="2">
    <source>
        <dbReference type="SAM" id="Phobius"/>
    </source>
</evidence>
<evidence type="ECO:0000256" key="1">
    <source>
        <dbReference type="SAM" id="MobiDB-lite"/>
    </source>
</evidence>
<dbReference type="AlphaFoldDB" id="A0AAE3ZKI4"/>
<name>A0AAE3ZKI4_9ACTN</name>
<protein>
    <submittedName>
        <fullName evidence="3">Uncharacterized protein</fullName>
    </submittedName>
</protein>
<feature type="region of interest" description="Disordered" evidence="1">
    <location>
        <begin position="99"/>
        <end position="127"/>
    </location>
</feature>
<evidence type="ECO:0000313" key="4">
    <source>
        <dbReference type="Proteomes" id="UP001183629"/>
    </source>
</evidence>
<sequence length="264" mass="26732">MPRCLVCDGTAPALPPSTPARVGRPAASAFVPGGRRRAPAPAGRGRVAAIALVVLAGLLGAGYLLVDTGAEPAAGTTAVFTEPSVAPEQFYLPQQSYQPELSDLPEPSAVAEPSAAAEPVPFDEGLPEPAPGRIGLVSIAPAAAGDARVVEIATLFDTYFTGINAHDPTVATRVFAAGGVVDPHDAAQVATFNADTATTQDVDVRLLAVAGDVATVSFTSSQAPGFGPPERPGETCTNWRLDFRLTSDPLIIGTAPGAVSSPCA</sequence>
<reference evidence="3 4" key="1">
    <citation type="submission" date="2023-07" db="EMBL/GenBank/DDBJ databases">
        <title>Sequencing the genomes of 1000 actinobacteria strains.</title>
        <authorList>
            <person name="Klenk H.-P."/>
        </authorList>
    </citation>
    <scope>NUCLEOTIDE SEQUENCE [LARGE SCALE GENOMIC DNA]</scope>
    <source>
        <strain evidence="3 4">DSM 44711</strain>
    </source>
</reference>
<dbReference type="EMBL" id="JAVDYC010000001">
    <property type="protein sequence ID" value="MDR7321547.1"/>
    <property type="molecule type" value="Genomic_DNA"/>
</dbReference>
<feature type="transmembrane region" description="Helical" evidence="2">
    <location>
        <begin position="45"/>
        <end position="66"/>
    </location>
</feature>
<accession>A0AAE3ZKI4</accession>
<dbReference type="SUPFAM" id="SSF54427">
    <property type="entry name" value="NTF2-like"/>
    <property type="match status" value="1"/>
</dbReference>
<dbReference type="InterPro" id="IPR032710">
    <property type="entry name" value="NTF2-like_dom_sf"/>
</dbReference>
<keyword evidence="4" id="KW-1185">Reference proteome</keyword>
<comment type="caution">
    <text evidence="3">The sequence shown here is derived from an EMBL/GenBank/DDBJ whole genome shotgun (WGS) entry which is preliminary data.</text>
</comment>
<feature type="compositionally biased region" description="Low complexity" evidence="1">
    <location>
        <begin position="105"/>
        <end position="120"/>
    </location>
</feature>